<dbReference type="InterPro" id="IPR001633">
    <property type="entry name" value="EAL_dom"/>
</dbReference>
<dbReference type="Pfam" id="PF10069">
    <property type="entry name" value="DICT"/>
    <property type="match status" value="1"/>
</dbReference>
<dbReference type="EMBL" id="JACHWS010000003">
    <property type="protein sequence ID" value="MBB3039378.1"/>
    <property type="molecule type" value="Genomic_DNA"/>
</dbReference>
<protein>
    <recommendedName>
        <fullName evidence="1">EAL domain-containing protein</fullName>
    </recommendedName>
</protein>
<accession>A0A839RT35</accession>
<dbReference type="AlphaFoldDB" id="A0A839RT35"/>
<comment type="caution">
    <text evidence="2">The sequence shown here is derived from an EMBL/GenBank/DDBJ whole genome shotgun (WGS) entry which is preliminary data.</text>
</comment>
<feature type="domain" description="EAL" evidence="1">
    <location>
        <begin position="1"/>
        <end position="214"/>
    </location>
</feature>
<proteinExistence type="predicted"/>
<dbReference type="Pfam" id="PF00563">
    <property type="entry name" value="EAL"/>
    <property type="match status" value="1"/>
</dbReference>
<evidence type="ECO:0000313" key="2">
    <source>
        <dbReference type="EMBL" id="MBB3039378.1"/>
    </source>
</evidence>
<dbReference type="SUPFAM" id="SSF141868">
    <property type="entry name" value="EAL domain-like"/>
    <property type="match status" value="1"/>
</dbReference>
<reference evidence="2 3" key="1">
    <citation type="submission" date="2020-08" db="EMBL/GenBank/DDBJ databases">
        <title>Sequencing the genomes of 1000 actinobacteria strains.</title>
        <authorList>
            <person name="Klenk H.-P."/>
        </authorList>
    </citation>
    <scope>NUCLEOTIDE SEQUENCE [LARGE SCALE GENOMIC DNA]</scope>
    <source>
        <strain evidence="2 3">DSM 45258</strain>
    </source>
</reference>
<dbReference type="InterPro" id="IPR035919">
    <property type="entry name" value="EAL_sf"/>
</dbReference>
<dbReference type="InterPro" id="IPR019278">
    <property type="entry name" value="DICT_dom"/>
</dbReference>
<dbReference type="PROSITE" id="PS50883">
    <property type="entry name" value="EAL"/>
    <property type="match status" value="1"/>
</dbReference>
<organism evidence="2 3">
    <name type="scientific">Hoyosella altamirensis</name>
    <dbReference type="NCBI Taxonomy" id="616997"/>
    <lineage>
        <taxon>Bacteria</taxon>
        <taxon>Bacillati</taxon>
        <taxon>Actinomycetota</taxon>
        <taxon>Actinomycetes</taxon>
        <taxon>Mycobacteriales</taxon>
        <taxon>Hoyosellaceae</taxon>
        <taxon>Hoyosella</taxon>
    </lineage>
</organism>
<evidence type="ECO:0000259" key="1">
    <source>
        <dbReference type="PROSITE" id="PS50883"/>
    </source>
</evidence>
<dbReference type="RefSeq" id="WP_232323047.1">
    <property type="nucleotide sequence ID" value="NZ_BDDI01000016.1"/>
</dbReference>
<dbReference type="Proteomes" id="UP000567922">
    <property type="component" value="Unassembled WGS sequence"/>
</dbReference>
<gene>
    <name evidence="2" type="ORF">FHU29_003847</name>
</gene>
<keyword evidence="3" id="KW-1185">Reference proteome</keyword>
<evidence type="ECO:0000313" key="3">
    <source>
        <dbReference type="Proteomes" id="UP000567922"/>
    </source>
</evidence>
<sequence>MVYAPIRRLYDGVLTAFDVQLRGPAGSTFAAPRALREAARSMQETKALDTIKLSAGLAETEVPALLTIDLDAPPAAALPPTAHQVVTITHDAFSAHPAQALQAVTAARNDGRLVALDSVGSTPRSLALLPLLEPDIVIMSPDLIHRRPDADISRAVHGIASCAELRGAVIIADGVDSETQRRRAAAMGAAFGMGELYPPVSALPQLNSEACLPLVFPASGGPNPPSRTPHEIVSEIRTPLRSAKQLLIEMSIGLESLAAGLGAEALCLGTFQHAANFTPKTASRWQNLGRRVAFAGVYGTGMGLFAEHGVHRAPLDPNDPLVDEWNVIVLSPHFACVLSALDLHSDGAERDREFDYIVTYDREVVARCARAVLERFD</sequence>
<name>A0A839RT35_9ACTN</name>
<dbReference type="Gene3D" id="3.20.20.450">
    <property type="entry name" value="EAL domain"/>
    <property type="match status" value="1"/>
</dbReference>